<dbReference type="Proteomes" id="UP000254792">
    <property type="component" value="Chromosome"/>
</dbReference>
<dbReference type="Pfam" id="PF18860">
    <property type="entry name" value="AbiJ_NTD3"/>
    <property type="match status" value="1"/>
</dbReference>
<dbReference type="Gene3D" id="1.10.510.10">
    <property type="entry name" value="Transferase(Phosphotransferase) domain 1"/>
    <property type="match status" value="1"/>
</dbReference>
<dbReference type="EMBL" id="CP031376">
    <property type="protein sequence ID" value="AXK51636.1"/>
    <property type="molecule type" value="Genomic_DNA"/>
</dbReference>
<organism evidence="2 3">
    <name type="scientific">Spiroplasma alleghenense</name>
    <dbReference type="NCBI Taxonomy" id="216931"/>
    <lineage>
        <taxon>Bacteria</taxon>
        <taxon>Bacillati</taxon>
        <taxon>Mycoplasmatota</taxon>
        <taxon>Mollicutes</taxon>
        <taxon>Entomoplasmatales</taxon>
        <taxon>Spiroplasmataceae</taxon>
        <taxon>Spiroplasma</taxon>
    </lineage>
</organism>
<evidence type="ECO:0000313" key="3">
    <source>
        <dbReference type="Proteomes" id="UP000254792"/>
    </source>
</evidence>
<dbReference type="OrthoDB" id="9762169at2"/>
<dbReference type="KEGG" id="salx:SALLE_v1c09660"/>
<dbReference type="InterPro" id="IPR011009">
    <property type="entry name" value="Kinase-like_dom_sf"/>
</dbReference>
<gene>
    <name evidence="2" type="ORF">SALLE_v1c09660</name>
</gene>
<keyword evidence="3" id="KW-1185">Reference proteome</keyword>
<dbReference type="SUPFAM" id="SSF56112">
    <property type="entry name" value="Protein kinase-like (PK-like)"/>
    <property type="match status" value="1"/>
</dbReference>
<dbReference type="RefSeq" id="WP_115558529.1">
    <property type="nucleotide sequence ID" value="NZ_CP031376.1"/>
</dbReference>
<proteinExistence type="predicted"/>
<dbReference type="GO" id="GO:0005524">
    <property type="term" value="F:ATP binding"/>
    <property type="evidence" value="ECO:0007669"/>
    <property type="project" value="InterPro"/>
</dbReference>
<dbReference type="InterPro" id="IPR041427">
    <property type="entry name" value="AbiJ-NTD3"/>
</dbReference>
<sequence>MEKVSKITRMDIIELIKNKFENSFTDNYYGRIWETDFLARVFDLRKIEIHDTRFNKIEDEIWQHTINNYDWPNGWVFDDNRFGLLDGDDEIFLNFLCEMFHPEVRKESNDWRNFLKSINDCLNYDNIEIYEQKYISGRAVYSWKNKKLSLEIKRRGNSQIISKSFLAEGSYANIFVFKDEFMDEKFAIKSLKNGYSEEDKKRFQREFEFLKKWNNLFLLKVYSMVDETSYIMELMDQTLFNYIKLNNNSLTLKERKLLGNKIINGFEFIHSQKTLHRDISPHNILIKKYNDQIIPKISDFGLAKLDEIQSLTREGTKMKGKSYNDPKLAQLGWDKYNYHHEIYALTYTLLYVITGITNLDKLKYKKYYFNVSEFMEKGMDYPEYKRFKSINELKLAFNRIDLKANTNK</sequence>
<dbReference type="PROSITE" id="PS50011">
    <property type="entry name" value="PROTEIN_KINASE_DOM"/>
    <property type="match status" value="1"/>
</dbReference>
<dbReference type="GO" id="GO:0004672">
    <property type="term" value="F:protein kinase activity"/>
    <property type="evidence" value="ECO:0007669"/>
    <property type="project" value="InterPro"/>
</dbReference>
<evidence type="ECO:0000313" key="2">
    <source>
        <dbReference type="EMBL" id="AXK51636.1"/>
    </source>
</evidence>
<name>A0A345Z4V7_9MOLU</name>
<evidence type="ECO:0000259" key="1">
    <source>
        <dbReference type="PROSITE" id="PS50011"/>
    </source>
</evidence>
<dbReference type="PANTHER" id="PTHR44167:SF24">
    <property type="entry name" value="SERINE_THREONINE-PROTEIN KINASE CHK2"/>
    <property type="match status" value="1"/>
</dbReference>
<reference evidence="2 3" key="1">
    <citation type="submission" date="2018-07" db="EMBL/GenBank/DDBJ databases">
        <title>Complete genome sequence of Spiroplasma alleghenense PLHS-1 (ATCC 51752).</title>
        <authorList>
            <person name="Chou L."/>
            <person name="Lee T.-Y."/>
            <person name="Tsai Y.-M."/>
            <person name="Kuo C.-H."/>
        </authorList>
    </citation>
    <scope>NUCLEOTIDE SEQUENCE [LARGE SCALE GENOMIC DNA]</scope>
    <source>
        <strain evidence="2 3">PLHS-1</strain>
    </source>
</reference>
<dbReference type="CDD" id="cd00180">
    <property type="entry name" value="PKc"/>
    <property type="match status" value="1"/>
</dbReference>
<dbReference type="InterPro" id="IPR000719">
    <property type="entry name" value="Prot_kinase_dom"/>
</dbReference>
<feature type="domain" description="Protein kinase" evidence="1">
    <location>
        <begin position="160"/>
        <end position="408"/>
    </location>
</feature>
<dbReference type="AlphaFoldDB" id="A0A345Z4V7"/>
<protein>
    <recommendedName>
        <fullName evidence="1">Protein kinase domain-containing protein</fullName>
    </recommendedName>
</protein>
<accession>A0A345Z4V7</accession>
<dbReference type="PANTHER" id="PTHR44167">
    <property type="entry name" value="OVARIAN-SPECIFIC SERINE/THREONINE-PROTEIN KINASE LOK-RELATED"/>
    <property type="match status" value="1"/>
</dbReference>
<dbReference type="Pfam" id="PF00069">
    <property type="entry name" value="Pkinase"/>
    <property type="match status" value="1"/>
</dbReference>